<sequence>MVYVKMNVQTAYHGELLREGKTYEIDETTAERWQSSNIAKIIDQNQENPKTK</sequence>
<evidence type="ECO:0000313" key="2">
    <source>
        <dbReference type="Proteomes" id="UP000182347"/>
    </source>
</evidence>
<proteinExistence type="predicted"/>
<gene>
    <name evidence="1" type="ORF">SAMN05216244_0434</name>
</gene>
<dbReference type="EMBL" id="FNHF01000001">
    <property type="protein sequence ID" value="SDL69495.1"/>
    <property type="molecule type" value="Genomic_DNA"/>
</dbReference>
<protein>
    <submittedName>
        <fullName evidence="1">Uncharacterized protein</fullName>
    </submittedName>
</protein>
<organism evidence="1 2">
    <name type="scientific">Sediminibacillus halophilus</name>
    <dbReference type="NCBI Taxonomy" id="482461"/>
    <lineage>
        <taxon>Bacteria</taxon>
        <taxon>Bacillati</taxon>
        <taxon>Bacillota</taxon>
        <taxon>Bacilli</taxon>
        <taxon>Bacillales</taxon>
        <taxon>Bacillaceae</taxon>
        <taxon>Sediminibacillus</taxon>
    </lineage>
</organism>
<evidence type="ECO:0000313" key="1">
    <source>
        <dbReference type="EMBL" id="SDL69495.1"/>
    </source>
</evidence>
<accession>A0A1G9M729</accession>
<reference evidence="2" key="1">
    <citation type="submission" date="2016-10" db="EMBL/GenBank/DDBJ databases">
        <authorList>
            <person name="Varghese N."/>
            <person name="Submissions S."/>
        </authorList>
    </citation>
    <scope>NUCLEOTIDE SEQUENCE [LARGE SCALE GENOMIC DNA]</scope>
    <source>
        <strain evidence="2">CGMCC 1.6199</strain>
    </source>
</reference>
<keyword evidence="2" id="KW-1185">Reference proteome</keyword>
<dbReference type="RefSeq" id="WP_175486735.1">
    <property type="nucleotide sequence ID" value="NZ_FNHF01000001.1"/>
</dbReference>
<dbReference type="Proteomes" id="UP000182347">
    <property type="component" value="Unassembled WGS sequence"/>
</dbReference>
<dbReference type="AlphaFoldDB" id="A0A1G9M729"/>
<name>A0A1G9M729_9BACI</name>